<dbReference type="AlphaFoldDB" id="A0A6D2KSX0"/>
<keyword evidence="4" id="KW-1185">Reference proteome</keyword>
<keyword evidence="1" id="KW-1133">Transmembrane helix</keyword>
<organism evidence="3 4">
    <name type="scientific">Microthlaspi erraticum</name>
    <dbReference type="NCBI Taxonomy" id="1685480"/>
    <lineage>
        <taxon>Eukaryota</taxon>
        <taxon>Viridiplantae</taxon>
        <taxon>Streptophyta</taxon>
        <taxon>Embryophyta</taxon>
        <taxon>Tracheophyta</taxon>
        <taxon>Spermatophyta</taxon>
        <taxon>Magnoliopsida</taxon>
        <taxon>eudicotyledons</taxon>
        <taxon>Gunneridae</taxon>
        <taxon>Pentapetalae</taxon>
        <taxon>rosids</taxon>
        <taxon>malvids</taxon>
        <taxon>Brassicales</taxon>
        <taxon>Brassicaceae</taxon>
        <taxon>Coluteocarpeae</taxon>
        <taxon>Microthlaspi</taxon>
    </lineage>
</organism>
<sequence length="106" mass="11025">MKIIPLMYIALAMLLTSYLAPTPTHGFTFDTRDGLVANLLYMPINDMIAVICLLATIAVVSAHEGHVHSHSPAPAPGPASSAVVSATNMFTGLAFAAVALVVGLNH</sequence>
<feature type="transmembrane region" description="Helical" evidence="1">
    <location>
        <begin position="83"/>
        <end position="104"/>
    </location>
</feature>
<name>A0A6D2KSX0_9BRAS</name>
<dbReference type="EMBL" id="CACVBM020001607">
    <property type="protein sequence ID" value="CAA7055197.1"/>
    <property type="molecule type" value="Genomic_DNA"/>
</dbReference>
<protein>
    <recommendedName>
        <fullName evidence="5">PGG domain-containing protein</fullName>
    </recommendedName>
</protein>
<reference evidence="3" key="1">
    <citation type="submission" date="2020-01" db="EMBL/GenBank/DDBJ databases">
        <authorList>
            <person name="Mishra B."/>
        </authorList>
    </citation>
    <scope>NUCLEOTIDE SEQUENCE [LARGE SCALE GENOMIC DNA]</scope>
</reference>
<keyword evidence="1" id="KW-0812">Transmembrane</keyword>
<dbReference type="Proteomes" id="UP000467841">
    <property type="component" value="Unassembled WGS sequence"/>
</dbReference>
<feature type="signal peptide" evidence="2">
    <location>
        <begin position="1"/>
        <end position="26"/>
    </location>
</feature>
<feature type="chain" id="PRO_5025505298" description="PGG domain-containing protein" evidence="2">
    <location>
        <begin position="27"/>
        <end position="106"/>
    </location>
</feature>
<feature type="transmembrane region" description="Helical" evidence="1">
    <location>
        <begin position="42"/>
        <end position="62"/>
    </location>
</feature>
<keyword evidence="1" id="KW-0472">Membrane</keyword>
<evidence type="ECO:0000313" key="4">
    <source>
        <dbReference type="Proteomes" id="UP000467841"/>
    </source>
</evidence>
<evidence type="ECO:0000256" key="1">
    <source>
        <dbReference type="SAM" id="Phobius"/>
    </source>
</evidence>
<evidence type="ECO:0000256" key="2">
    <source>
        <dbReference type="SAM" id="SignalP"/>
    </source>
</evidence>
<comment type="caution">
    <text evidence="3">The sequence shown here is derived from an EMBL/GenBank/DDBJ whole genome shotgun (WGS) entry which is preliminary data.</text>
</comment>
<gene>
    <name evidence="3" type="ORF">MERR_LOCUS42433</name>
</gene>
<evidence type="ECO:0008006" key="5">
    <source>
        <dbReference type="Google" id="ProtNLM"/>
    </source>
</evidence>
<evidence type="ECO:0000313" key="3">
    <source>
        <dbReference type="EMBL" id="CAA7055197.1"/>
    </source>
</evidence>
<keyword evidence="2" id="KW-0732">Signal</keyword>
<proteinExistence type="predicted"/>
<accession>A0A6D2KSX0</accession>